<accession>A0A976B2L1</accession>
<dbReference type="AlphaFoldDB" id="A0A976B2L1"/>
<evidence type="ECO:0000313" key="2">
    <source>
        <dbReference type="Proteomes" id="UP000256952"/>
    </source>
</evidence>
<comment type="caution">
    <text evidence="1">The sequence shown here is derived from an EMBL/GenBank/DDBJ whole genome shotgun (WGS) entry which is preliminary data.</text>
</comment>
<protein>
    <submittedName>
        <fullName evidence="1">Uncharacterized protein</fullName>
    </submittedName>
</protein>
<dbReference type="EMBL" id="OFTH01000047">
    <property type="protein sequence ID" value="SOZ72961.1"/>
    <property type="molecule type" value="Genomic_DNA"/>
</dbReference>
<name>A0A976B2L1_9BURK</name>
<evidence type="ECO:0000313" key="1">
    <source>
        <dbReference type="EMBL" id="SOZ72961.1"/>
    </source>
</evidence>
<organism evidence="1 2">
    <name type="scientific">Cupriavidus taiwanensis</name>
    <dbReference type="NCBI Taxonomy" id="164546"/>
    <lineage>
        <taxon>Bacteria</taxon>
        <taxon>Pseudomonadati</taxon>
        <taxon>Pseudomonadota</taxon>
        <taxon>Betaproteobacteria</taxon>
        <taxon>Burkholderiales</taxon>
        <taxon>Burkholderiaceae</taxon>
        <taxon>Cupriavidus</taxon>
    </lineage>
</organism>
<gene>
    <name evidence="1" type="ORF">CBM2613_B50106</name>
</gene>
<sequence>MPALSEIKIHLRLRRPPDEVKDESGRVSTYLCTYLSTSLDLAPTGVFPYTSNLESDFYLCTSSSPQGIVTPVE</sequence>
<reference evidence="1 2" key="1">
    <citation type="submission" date="2018-01" db="EMBL/GenBank/DDBJ databases">
        <authorList>
            <person name="Clerissi C."/>
        </authorList>
    </citation>
    <scope>NUCLEOTIDE SEQUENCE [LARGE SCALE GENOMIC DNA]</scope>
    <source>
        <strain evidence="1">Cupriavidus taiwanensis STM 8556</strain>
    </source>
</reference>
<proteinExistence type="predicted"/>
<dbReference type="Proteomes" id="UP000256952">
    <property type="component" value="Chromosome CBM2613_b"/>
</dbReference>